<evidence type="ECO:0000256" key="4">
    <source>
        <dbReference type="ARBA" id="ARBA00022842"/>
    </source>
</evidence>
<evidence type="ECO:0000313" key="8">
    <source>
        <dbReference type="EMBL" id="GBM64858.1"/>
    </source>
</evidence>
<protein>
    <recommendedName>
        <fullName evidence="6">Farnesyl pyrophosphate synthase</fullName>
    </recommendedName>
</protein>
<keyword evidence="2 7" id="KW-0808">Transferase</keyword>
<dbReference type="SUPFAM" id="SSF48576">
    <property type="entry name" value="Terpenoid synthases"/>
    <property type="match status" value="1"/>
</dbReference>
<proteinExistence type="inferred from homology"/>
<evidence type="ECO:0000256" key="7">
    <source>
        <dbReference type="RuleBase" id="RU004466"/>
    </source>
</evidence>
<dbReference type="PROSITE" id="PS00723">
    <property type="entry name" value="POLYPRENYL_SYNTHASE_1"/>
    <property type="match status" value="1"/>
</dbReference>
<dbReference type="InterPro" id="IPR008949">
    <property type="entry name" value="Isoprenoid_synthase_dom_sf"/>
</dbReference>
<gene>
    <name evidence="8" type="primary">ERG20</name>
    <name evidence="8" type="ORF">AVEN_157109_1</name>
</gene>
<dbReference type="AlphaFoldDB" id="A0A4Y2HHY3"/>
<comment type="cofactor">
    <cofactor evidence="1">
        <name>Mg(2+)</name>
        <dbReference type="ChEBI" id="CHEBI:18420"/>
    </cofactor>
</comment>
<evidence type="ECO:0000256" key="5">
    <source>
        <dbReference type="ARBA" id="ARBA00033740"/>
    </source>
</evidence>
<dbReference type="Gene3D" id="1.10.600.10">
    <property type="entry name" value="Farnesyl Diphosphate Synthase"/>
    <property type="match status" value="1"/>
</dbReference>
<dbReference type="InterPro" id="IPR000092">
    <property type="entry name" value="Polyprenyl_synt"/>
</dbReference>
<keyword evidence="4" id="KW-0460">Magnesium</keyword>
<dbReference type="SFLD" id="SFLDG01017">
    <property type="entry name" value="Polyprenyl_Transferase_Like"/>
    <property type="match status" value="1"/>
</dbReference>
<evidence type="ECO:0000313" key="9">
    <source>
        <dbReference type="Proteomes" id="UP000499080"/>
    </source>
</evidence>
<dbReference type="Pfam" id="PF00348">
    <property type="entry name" value="polyprenyl_synt"/>
    <property type="match status" value="1"/>
</dbReference>
<dbReference type="Proteomes" id="UP000499080">
    <property type="component" value="Unassembled WGS sequence"/>
</dbReference>
<evidence type="ECO:0000256" key="1">
    <source>
        <dbReference type="ARBA" id="ARBA00001946"/>
    </source>
</evidence>
<dbReference type="PANTHER" id="PTHR11525:SF0">
    <property type="entry name" value="FARNESYL PYROPHOSPHATE SYNTHASE"/>
    <property type="match status" value="1"/>
</dbReference>
<accession>A0A4Y2HHY3</accession>
<keyword evidence="9" id="KW-1185">Reference proteome</keyword>
<dbReference type="PANTHER" id="PTHR11525">
    <property type="entry name" value="FARNESYL-PYROPHOSPHATE SYNTHETASE"/>
    <property type="match status" value="1"/>
</dbReference>
<organism evidence="8 9">
    <name type="scientific">Araneus ventricosus</name>
    <name type="common">Orbweaver spider</name>
    <name type="synonym">Epeira ventricosa</name>
    <dbReference type="NCBI Taxonomy" id="182803"/>
    <lineage>
        <taxon>Eukaryota</taxon>
        <taxon>Metazoa</taxon>
        <taxon>Ecdysozoa</taxon>
        <taxon>Arthropoda</taxon>
        <taxon>Chelicerata</taxon>
        <taxon>Arachnida</taxon>
        <taxon>Araneae</taxon>
        <taxon>Araneomorphae</taxon>
        <taxon>Entelegynae</taxon>
        <taxon>Araneoidea</taxon>
        <taxon>Araneidae</taxon>
        <taxon>Araneus</taxon>
    </lineage>
</organism>
<name>A0A4Y2HHY3_ARAVE</name>
<dbReference type="GO" id="GO:0004161">
    <property type="term" value="F:dimethylallyltranstransferase activity"/>
    <property type="evidence" value="ECO:0007669"/>
    <property type="project" value="TreeGrafter"/>
</dbReference>
<evidence type="ECO:0000256" key="3">
    <source>
        <dbReference type="ARBA" id="ARBA00022723"/>
    </source>
</evidence>
<dbReference type="OrthoDB" id="10257492at2759"/>
<sequence length="405" mass="47595">MTCNLTSRLHSIIPCFLRTLRQNQCLYPLKKSILSREFSSAFPNHEDKYGELRNRLAAVPYLNLLDKEVDRVHDELCYEKDKRLEDVLKWCSKVFNYNARNGKKIRAVALLKAYCTYGFSMDDATWKQWDSDSWRSAVILAWCIELLQAYFIVLDDIMDQSILRRGEPCWYKKPDVGLCAINDALLLQCGIYKLLQKHFAGSKCYMNVLHEFLQVTHETVYGQSIDMMFNPINLKPRFDMFTFERYQTLVEYKTTNYTFRLPVHLAMHLAGGYSVKDFEFTKKLCLKLGLYFQSQDDRLDCFGKLELTGKFGNDIREGKCTWFSVKFLEEALAPMKKQFLENYGVDDKDAIAKILELYRKSNLLEKFEEFDEQLCAEISTLIESMDDIKGALFYDLFAQLRRREK</sequence>
<comment type="pathway">
    <text evidence="5">Pheromone biosynthesis.</text>
</comment>
<dbReference type="GO" id="GO:0005737">
    <property type="term" value="C:cytoplasm"/>
    <property type="evidence" value="ECO:0007669"/>
    <property type="project" value="TreeGrafter"/>
</dbReference>
<dbReference type="GO" id="GO:0004337">
    <property type="term" value="F:(2E,6E)-farnesyl diphosphate synthase activity"/>
    <property type="evidence" value="ECO:0007669"/>
    <property type="project" value="TreeGrafter"/>
</dbReference>
<dbReference type="GO" id="GO:0046872">
    <property type="term" value="F:metal ion binding"/>
    <property type="evidence" value="ECO:0007669"/>
    <property type="project" value="UniProtKB-KW"/>
</dbReference>
<comment type="similarity">
    <text evidence="7">Belongs to the FPP/GGPP synthase family.</text>
</comment>
<comment type="caution">
    <text evidence="8">The sequence shown here is derived from an EMBL/GenBank/DDBJ whole genome shotgun (WGS) entry which is preliminary data.</text>
</comment>
<dbReference type="SFLD" id="SFLDS00005">
    <property type="entry name" value="Isoprenoid_Synthase_Type_I"/>
    <property type="match status" value="1"/>
</dbReference>
<evidence type="ECO:0000256" key="2">
    <source>
        <dbReference type="ARBA" id="ARBA00022679"/>
    </source>
</evidence>
<dbReference type="CDD" id="cd00685">
    <property type="entry name" value="Trans_IPPS_HT"/>
    <property type="match status" value="1"/>
</dbReference>
<dbReference type="GO" id="GO:0042811">
    <property type="term" value="P:pheromone biosynthetic process"/>
    <property type="evidence" value="ECO:0007669"/>
    <property type="project" value="UniProtKB-ARBA"/>
</dbReference>
<keyword evidence="3" id="KW-0479">Metal-binding</keyword>
<reference evidence="8 9" key="1">
    <citation type="journal article" date="2019" name="Sci. Rep.">
        <title>Orb-weaving spider Araneus ventricosus genome elucidates the spidroin gene catalogue.</title>
        <authorList>
            <person name="Kono N."/>
            <person name="Nakamura H."/>
            <person name="Ohtoshi R."/>
            <person name="Moran D.A.P."/>
            <person name="Shinohara A."/>
            <person name="Yoshida Y."/>
            <person name="Fujiwara M."/>
            <person name="Mori M."/>
            <person name="Tomita M."/>
            <person name="Arakawa K."/>
        </authorList>
    </citation>
    <scope>NUCLEOTIDE SEQUENCE [LARGE SCALE GENOMIC DNA]</scope>
</reference>
<dbReference type="InterPro" id="IPR039702">
    <property type="entry name" value="FPS1-like"/>
</dbReference>
<dbReference type="EMBL" id="BGPR01001948">
    <property type="protein sequence ID" value="GBM64858.1"/>
    <property type="molecule type" value="Genomic_DNA"/>
</dbReference>
<evidence type="ECO:0000256" key="6">
    <source>
        <dbReference type="ARBA" id="ARBA00034546"/>
    </source>
</evidence>
<dbReference type="InterPro" id="IPR033749">
    <property type="entry name" value="Polyprenyl_synt_CS"/>
</dbReference>
<dbReference type="GO" id="GO:0045337">
    <property type="term" value="P:farnesyl diphosphate biosynthetic process"/>
    <property type="evidence" value="ECO:0007669"/>
    <property type="project" value="TreeGrafter"/>
</dbReference>